<dbReference type="InterPro" id="IPR013320">
    <property type="entry name" value="ConA-like_dom_sf"/>
</dbReference>
<feature type="region of interest" description="Disordered" evidence="1">
    <location>
        <begin position="402"/>
        <end position="525"/>
    </location>
</feature>
<evidence type="ECO:0000313" key="2">
    <source>
        <dbReference type="EMBL" id="KAG5650412.1"/>
    </source>
</evidence>
<sequence length="630" mass="68426">MPAADPFTTPASSRRSSLRPPISCFSLFPKRLPLLQSMLYPATILDPAAPPRTRDAPRPPAAVPRPRGGLLQPSTVFADASGKGGTVFREVGMDGFGMGEFSMATASANNSFVLAGQLYMVPTLTADAIGADAVRDRTITGCMPNQTSSLQSRCCPVTRSMNLGLSALSVEIDIVESRGNGLRGSNYVQGTLNWGPAQGLTGADKTHYWWSDKRNKFSFDFLLARADQGLPVRHARISVDTRLHTLLDLRFNTPLFERGQFLEVVYNGSSLTALQNPRINSTNATPFDQADHPYDQIRAEYSALLEWPNKSGIGRDAFDWDRGQPILADATIKTVFDQFCAERRDSENVLMKVLNSKWPYWEAIRKFPSPSYATGEHAFEGTSATSAPAAVHVQPESALPLDQNLSFSSSSSPTAVPTLSASSQTATSSISMQDAQKTSDDDGDMDMDNNSDGDNPQSSLAPSPLQPASLMPVRRSTPSTSSHGGGRTRSSGVRHEPYRLPSDQSRSITSRSNSDRSRTQGRMSETALMVMVSNDIRLAVSELRQSAAVAFATPPSAGTILQENKEGFPPSIILAAMSFFSEKENEGKAKMYESSSPQFRRDFVLQELRRAGYPVDQMLADAEAEAAEVL</sequence>
<evidence type="ECO:0000256" key="1">
    <source>
        <dbReference type="SAM" id="MobiDB-lite"/>
    </source>
</evidence>
<protein>
    <submittedName>
        <fullName evidence="2">Uncharacterized protein</fullName>
    </submittedName>
</protein>
<feature type="compositionally biased region" description="Low complexity" evidence="1">
    <location>
        <begin position="452"/>
        <end position="482"/>
    </location>
</feature>
<feature type="compositionally biased region" description="Polar residues" evidence="1">
    <location>
        <begin position="502"/>
        <end position="512"/>
    </location>
</feature>
<organism evidence="2 3">
    <name type="scientific">Sphagnurus paluster</name>
    <dbReference type="NCBI Taxonomy" id="117069"/>
    <lineage>
        <taxon>Eukaryota</taxon>
        <taxon>Fungi</taxon>
        <taxon>Dikarya</taxon>
        <taxon>Basidiomycota</taxon>
        <taxon>Agaricomycotina</taxon>
        <taxon>Agaricomycetes</taxon>
        <taxon>Agaricomycetidae</taxon>
        <taxon>Agaricales</taxon>
        <taxon>Tricholomatineae</taxon>
        <taxon>Lyophyllaceae</taxon>
        <taxon>Sphagnurus</taxon>
    </lineage>
</organism>
<feature type="region of interest" description="Disordered" evidence="1">
    <location>
        <begin position="46"/>
        <end position="73"/>
    </location>
</feature>
<dbReference type="OrthoDB" id="4781at2759"/>
<reference evidence="2" key="2">
    <citation type="submission" date="2021-10" db="EMBL/GenBank/DDBJ databases">
        <title>Phylogenomics reveals ancestral predisposition of the termite-cultivated fungus Termitomyces towards a domesticated lifestyle.</title>
        <authorList>
            <person name="Auxier B."/>
            <person name="Grum-Grzhimaylo A."/>
            <person name="Cardenas M.E."/>
            <person name="Lodge J.D."/>
            <person name="Laessoe T."/>
            <person name="Pedersen O."/>
            <person name="Smith M.E."/>
            <person name="Kuyper T.W."/>
            <person name="Franco-Molano E.A."/>
            <person name="Baroni T.J."/>
            <person name="Aanen D.K."/>
        </authorList>
    </citation>
    <scope>NUCLEOTIDE SEQUENCE</scope>
    <source>
        <strain evidence="2">D49</strain>
    </source>
</reference>
<reference evidence="2" key="1">
    <citation type="submission" date="2021-02" db="EMBL/GenBank/DDBJ databases">
        <authorList>
            <person name="Nieuwenhuis M."/>
            <person name="Van De Peppel L.J.J."/>
        </authorList>
    </citation>
    <scope>NUCLEOTIDE SEQUENCE</scope>
    <source>
        <strain evidence="2">D49</strain>
    </source>
</reference>
<dbReference type="SUPFAM" id="SSF49899">
    <property type="entry name" value="Concanavalin A-like lectins/glucanases"/>
    <property type="match status" value="1"/>
</dbReference>
<dbReference type="Proteomes" id="UP000717328">
    <property type="component" value="Unassembled WGS sequence"/>
</dbReference>
<feature type="compositionally biased region" description="Acidic residues" evidence="1">
    <location>
        <begin position="441"/>
        <end position="451"/>
    </location>
</feature>
<gene>
    <name evidence="2" type="ORF">H0H81_012335</name>
</gene>
<accession>A0A9P7GNZ3</accession>
<feature type="compositionally biased region" description="Low complexity" evidence="1">
    <location>
        <begin position="405"/>
        <end position="431"/>
    </location>
</feature>
<comment type="caution">
    <text evidence="2">The sequence shown here is derived from an EMBL/GenBank/DDBJ whole genome shotgun (WGS) entry which is preliminary data.</text>
</comment>
<name>A0A9P7GNZ3_9AGAR</name>
<dbReference type="AlphaFoldDB" id="A0A9P7GNZ3"/>
<dbReference type="EMBL" id="JABCKI010000458">
    <property type="protein sequence ID" value="KAG5650412.1"/>
    <property type="molecule type" value="Genomic_DNA"/>
</dbReference>
<keyword evidence="3" id="KW-1185">Reference proteome</keyword>
<proteinExistence type="predicted"/>
<evidence type="ECO:0000313" key="3">
    <source>
        <dbReference type="Proteomes" id="UP000717328"/>
    </source>
</evidence>